<dbReference type="SUPFAM" id="SSF52172">
    <property type="entry name" value="CheY-like"/>
    <property type="match status" value="1"/>
</dbReference>
<proteinExistence type="predicted"/>
<evidence type="ECO:0000313" key="5">
    <source>
        <dbReference type="Proteomes" id="UP000199356"/>
    </source>
</evidence>
<dbReference type="AlphaFoldDB" id="A0A1I5M5Z8"/>
<dbReference type="RefSeq" id="WP_093418073.1">
    <property type="nucleotide sequence ID" value="NZ_FOXA01000002.1"/>
</dbReference>
<dbReference type="EMBL" id="FOXA01000002">
    <property type="protein sequence ID" value="SFP04451.1"/>
    <property type="molecule type" value="Genomic_DNA"/>
</dbReference>
<dbReference type="Gene3D" id="3.40.50.2300">
    <property type="match status" value="1"/>
</dbReference>
<dbReference type="InterPro" id="IPR050595">
    <property type="entry name" value="Bact_response_regulator"/>
</dbReference>
<dbReference type="SMART" id="SM00448">
    <property type="entry name" value="REC"/>
    <property type="match status" value="1"/>
</dbReference>
<accession>A0A1I5M5Z8</accession>
<reference evidence="4 5" key="1">
    <citation type="submission" date="2016-10" db="EMBL/GenBank/DDBJ databases">
        <authorList>
            <person name="de Groot N.N."/>
        </authorList>
    </citation>
    <scope>NUCLEOTIDE SEQUENCE [LARGE SCALE GENOMIC DNA]</scope>
    <source>
        <strain evidence="4 5">DSM 19547</strain>
    </source>
</reference>
<sequence>MSKTILVVDDSPSVRRMVSMTLRDAGYGVVEAQDGQDALEKAAASPLAGVITDQNMPRLDGLGFIKAFRAMPASRGVPVVVLSTESEEGLKAQARAAGAVGWMRKPFEQAQLLAVVRKVVGA</sequence>
<dbReference type="PANTHER" id="PTHR44591:SF25">
    <property type="entry name" value="CHEMOTAXIS TWO-COMPONENT RESPONSE REGULATOR"/>
    <property type="match status" value="1"/>
</dbReference>
<dbReference type="InterPro" id="IPR001789">
    <property type="entry name" value="Sig_transdc_resp-reg_receiver"/>
</dbReference>
<dbReference type="GO" id="GO:0000160">
    <property type="term" value="P:phosphorelay signal transduction system"/>
    <property type="evidence" value="ECO:0007669"/>
    <property type="project" value="InterPro"/>
</dbReference>
<dbReference type="PANTHER" id="PTHR44591">
    <property type="entry name" value="STRESS RESPONSE REGULATOR PROTEIN 1"/>
    <property type="match status" value="1"/>
</dbReference>
<dbReference type="InterPro" id="IPR011006">
    <property type="entry name" value="CheY-like_superfamily"/>
</dbReference>
<keyword evidence="1 2" id="KW-0597">Phosphoprotein</keyword>
<dbReference type="STRING" id="441119.SAMN04488047_10292"/>
<gene>
    <name evidence="4" type="ORF">SAMN04488047_10292</name>
</gene>
<dbReference type="OrthoDB" id="9800897at2"/>
<organism evidence="4 5">
    <name type="scientific">Tranquillimonas alkanivorans</name>
    <dbReference type="NCBI Taxonomy" id="441119"/>
    <lineage>
        <taxon>Bacteria</taxon>
        <taxon>Pseudomonadati</taxon>
        <taxon>Pseudomonadota</taxon>
        <taxon>Alphaproteobacteria</taxon>
        <taxon>Rhodobacterales</taxon>
        <taxon>Roseobacteraceae</taxon>
        <taxon>Tranquillimonas</taxon>
    </lineage>
</organism>
<dbReference type="Proteomes" id="UP000199356">
    <property type="component" value="Unassembled WGS sequence"/>
</dbReference>
<protein>
    <submittedName>
        <fullName evidence="4">Two-component system, chemotaxis family, response regulator CheY</fullName>
    </submittedName>
</protein>
<evidence type="ECO:0000313" key="4">
    <source>
        <dbReference type="EMBL" id="SFP04451.1"/>
    </source>
</evidence>
<dbReference type="PROSITE" id="PS50110">
    <property type="entry name" value="RESPONSE_REGULATORY"/>
    <property type="match status" value="1"/>
</dbReference>
<dbReference type="Pfam" id="PF00072">
    <property type="entry name" value="Response_reg"/>
    <property type="match status" value="1"/>
</dbReference>
<feature type="domain" description="Response regulatory" evidence="3">
    <location>
        <begin position="4"/>
        <end position="120"/>
    </location>
</feature>
<evidence type="ECO:0000256" key="1">
    <source>
        <dbReference type="ARBA" id="ARBA00022553"/>
    </source>
</evidence>
<feature type="modified residue" description="4-aspartylphosphate" evidence="2">
    <location>
        <position position="53"/>
    </location>
</feature>
<name>A0A1I5M5Z8_9RHOB</name>
<keyword evidence="5" id="KW-1185">Reference proteome</keyword>
<evidence type="ECO:0000259" key="3">
    <source>
        <dbReference type="PROSITE" id="PS50110"/>
    </source>
</evidence>
<evidence type="ECO:0000256" key="2">
    <source>
        <dbReference type="PROSITE-ProRule" id="PRU00169"/>
    </source>
</evidence>